<dbReference type="GO" id="GO:0016787">
    <property type="term" value="F:hydrolase activity"/>
    <property type="evidence" value="ECO:0007669"/>
    <property type="project" value="UniProtKB-ARBA"/>
</dbReference>
<dbReference type="AlphaFoldDB" id="A0A1I6PEM4"/>
<reference evidence="2 3" key="1">
    <citation type="submission" date="2016-10" db="EMBL/GenBank/DDBJ databases">
        <authorList>
            <person name="de Groot N.N."/>
        </authorList>
    </citation>
    <scope>NUCLEOTIDE SEQUENCE [LARGE SCALE GENOMIC DNA]</scope>
    <source>
        <strain evidence="2 3">CGMCC 1.6114</strain>
    </source>
</reference>
<dbReference type="OrthoDB" id="279982at2"/>
<dbReference type="InterPro" id="IPR017850">
    <property type="entry name" value="Alkaline_phosphatase_core_sf"/>
</dbReference>
<dbReference type="PANTHER" id="PTHR10151:SF120">
    <property type="entry name" value="BIS(5'-ADENOSYL)-TRIPHOSPHATASE"/>
    <property type="match status" value="1"/>
</dbReference>
<feature type="chain" id="PRO_5010253370" evidence="1">
    <location>
        <begin position="27"/>
        <end position="311"/>
    </location>
</feature>
<name>A0A1I6PEM4_9FLAO</name>
<dbReference type="Gene3D" id="3.40.720.10">
    <property type="entry name" value="Alkaline Phosphatase, subunit A"/>
    <property type="match status" value="1"/>
</dbReference>
<keyword evidence="1" id="KW-0732">Signal</keyword>
<dbReference type="EMBL" id="FPAG01000001">
    <property type="protein sequence ID" value="SFS38636.1"/>
    <property type="molecule type" value="Genomic_DNA"/>
</dbReference>
<evidence type="ECO:0000313" key="2">
    <source>
        <dbReference type="EMBL" id="SFS38636.1"/>
    </source>
</evidence>
<dbReference type="PANTHER" id="PTHR10151">
    <property type="entry name" value="ECTONUCLEOTIDE PYROPHOSPHATASE/PHOSPHODIESTERASE"/>
    <property type="match status" value="1"/>
</dbReference>
<dbReference type="RefSeq" id="WP_074976390.1">
    <property type="nucleotide sequence ID" value="NZ_FPAG01000001.1"/>
</dbReference>
<accession>A0A1I6PEM4</accession>
<protein>
    <submittedName>
        <fullName evidence="2">Type I phosphodiesterase / nucleotide pyrophosphatase</fullName>
    </submittedName>
</protein>
<proteinExistence type="predicted"/>
<evidence type="ECO:0000313" key="3">
    <source>
        <dbReference type="Proteomes" id="UP000183209"/>
    </source>
</evidence>
<dbReference type="InterPro" id="IPR002591">
    <property type="entry name" value="Phosphodiest/P_Trfase"/>
</dbReference>
<dbReference type="Proteomes" id="UP000183209">
    <property type="component" value="Unassembled WGS sequence"/>
</dbReference>
<organism evidence="2 3">
    <name type="scientific">Zhouia amylolytica</name>
    <dbReference type="NCBI Taxonomy" id="376730"/>
    <lineage>
        <taxon>Bacteria</taxon>
        <taxon>Pseudomonadati</taxon>
        <taxon>Bacteroidota</taxon>
        <taxon>Flavobacteriia</taxon>
        <taxon>Flavobacteriales</taxon>
        <taxon>Flavobacteriaceae</taxon>
        <taxon>Zhouia</taxon>
    </lineage>
</organism>
<sequence>MVKNIRWILVLLLAVTISCNSTQSVSKQDKKPVAKRVIILGLDGISVAGYKTAKHPNLDKLFSNGMISFTTRTVMPSVTLPNWTSHLTSGGPEQHGVDGNGWTIEKNNIPPIEQDEDGYYPSIFKVLKEQVPEIKTAYYYNWGNLINPINQRYLDEVNFLEDDAYHENYEYAVRFAEKHKNDPTLIFLYSVHTDHAGHKHKWMSPEYIKAIEEADVAIGQLMNQMKEKDLFDDTHFILITDHGGKGNGHGGVSEVEMTVPWAIVGPQINSSATFQSPNNNTNTAAVIAELFNCDNTPKSWVGQVPSGVIKE</sequence>
<evidence type="ECO:0000256" key="1">
    <source>
        <dbReference type="SAM" id="SignalP"/>
    </source>
</evidence>
<dbReference type="SUPFAM" id="SSF53649">
    <property type="entry name" value="Alkaline phosphatase-like"/>
    <property type="match status" value="1"/>
</dbReference>
<dbReference type="Pfam" id="PF01663">
    <property type="entry name" value="Phosphodiest"/>
    <property type="match status" value="1"/>
</dbReference>
<dbReference type="PROSITE" id="PS51257">
    <property type="entry name" value="PROKAR_LIPOPROTEIN"/>
    <property type="match status" value="1"/>
</dbReference>
<gene>
    <name evidence="2" type="ORF">SAMN04487906_0257</name>
</gene>
<feature type="signal peptide" evidence="1">
    <location>
        <begin position="1"/>
        <end position="26"/>
    </location>
</feature>